<dbReference type="AlphaFoldDB" id="A0A7M7M414"/>
<evidence type="ECO:0000259" key="2">
    <source>
        <dbReference type="SMART" id="SM01083"/>
    </source>
</evidence>
<dbReference type="PANTHER" id="PTHR22093:SF0">
    <property type="entry name" value="LEUKOCYTE RECEPTOR CLUSTER MEMBER 1"/>
    <property type="match status" value="1"/>
</dbReference>
<feature type="compositionally biased region" description="Basic and acidic residues" evidence="1">
    <location>
        <begin position="225"/>
        <end position="236"/>
    </location>
</feature>
<proteinExistence type="predicted"/>
<dbReference type="PANTHER" id="PTHR22093">
    <property type="entry name" value="LEUKOCYTE RECEPTOR CLUSTER LRC MEMBER 1"/>
    <property type="match status" value="1"/>
</dbReference>
<name>A0A7M7M414_VARDE</name>
<dbReference type="InterPro" id="IPR019339">
    <property type="entry name" value="CIR_N_dom"/>
</dbReference>
<keyword evidence="4" id="KW-1185">Reference proteome</keyword>
<dbReference type="OMA" id="PRTHINF"/>
<dbReference type="SMART" id="SM01083">
    <property type="entry name" value="Cir_N"/>
    <property type="match status" value="1"/>
</dbReference>
<feature type="compositionally biased region" description="Polar residues" evidence="1">
    <location>
        <begin position="97"/>
        <end position="126"/>
    </location>
</feature>
<reference evidence="3" key="1">
    <citation type="submission" date="2021-01" db="UniProtKB">
        <authorList>
            <consortium name="EnsemblMetazoa"/>
        </authorList>
    </citation>
    <scope>IDENTIFICATION</scope>
</reference>
<sequence>MNILPKKSWHVRTKKNIERVRRDEAEAAAKEKELAKRTHIANFEASLDILRKRNGTGSRESPGDDDDNDRPNGAGEASSSPPTAKVGGAFVDAACTEENSSSVNNDDQTLPSSKSVDTVNPSGSSSKVEHLNLFRDVELAEGKLHGGNLEAAADKKRDQEDWERKVGILQYLGQSSNNADGNERFYQRLEKTVTTVGAVDAGEGGGIVDSAKTADATTAALTAARKRDQREKDAQDPLRTIQKYLLQKKPDRSTPSSPRASSPCASTAVGGAGGSSGSNSVSLDLFQRQNQADLRRIEFLPEGVSNVKRKASSTSGDKRRRPSISSSSTDDEYTRRQRKRKKAKKSKRRRTPSSESDPESEEERRHRKRSNLDLLRRQRLEREEKEHRRTREYLASLVGKVSDKQGGGSGSAGGSTKDHAGPNDPAGAGGDTDRNRRYNSQYNPHLARY</sequence>
<feature type="compositionally biased region" description="Low complexity" evidence="1">
    <location>
        <begin position="253"/>
        <end position="269"/>
    </location>
</feature>
<dbReference type="EnsemblMetazoa" id="XM_022791326">
    <property type="protein sequence ID" value="XP_022647061"/>
    <property type="gene ID" value="LOC111244334"/>
</dbReference>
<feature type="region of interest" description="Disordered" evidence="1">
    <location>
        <begin position="222"/>
        <end position="284"/>
    </location>
</feature>
<organism evidence="3 4">
    <name type="scientific">Varroa destructor</name>
    <name type="common">Honeybee mite</name>
    <dbReference type="NCBI Taxonomy" id="109461"/>
    <lineage>
        <taxon>Eukaryota</taxon>
        <taxon>Metazoa</taxon>
        <taxon>Ecdysozoa</taxon>
        <taxon>Arthropoda</taxon>
        <taxon>Chelicerata</taxon>
        <taxon>Arachnida</taxon>
        <taxon>Acari</taxon>
        <taxon>Parasitiformes</taxon>
        <taxon>Mesostigmata</taxon>
        <taxon>Gamasina</taxon>
        <taxon>Dermanyssoidea</taxon>
        <taxon>Varroidae</taxon>
        <taxon>Varroa</taxon>
    </lineage>
</organism>
<protein>
    <recommendedName>
        <fullName evidence="2">CBF1-interacting co-repressor CIR N-terminal domain-containing protein</fullName>
    </recommendedName>
</protein>
<feature type="domain" description="CBF1-interacting co-repressor CIR N-terminal" evidence="2">
    <location>
        <begin position="8"/>
        <end position="44"/>
    </location>
</feature>
<dbReference type="GeneID" id="111244334"/>
<dbReference type="Pfam" id="PF10197">
    <property type="entry name" value="Cir_N"/>
    <property type="match status" value="1"/>
</dbReference>
<dbReference type="InParanoid" id="A0A7M7M414"/>
<dbReference type="RefSeq" id="XP_022647061.1">
    <property type="nucleotide sequence ID" value="XM_022791326.1"/>
</dbReference>
<accession>A0A7M7M414</accession>
<feature type="compositionally biased region" description="Basic residues" evidence="1">
    <location>
        <begin position="336"/>
        <end position="351"/>
    </location>
</feature>
<dbReference type="Proteomes" id="UP000594260">
    <property type="component" value="Unplaced"/>
</dbReference>
<dbReference type="InterPro" id="IPR039875">
    <property type="entry name" value="LENG1-like"/>
</dbReference>
<dbReference type="FunCoup" id="A0A7M7M414">
    <property type="interactions" value="52"/>
</dbReference>
<dbReference type="KEGG" id="vde:111244334"/>
<feature type="region of interest" description="Disordered" evidence="1">
    <location>
        <begin position="45"/>
        <end position="129"/>
    </location>
</feature>
<evidence type="ECO:0000313" key="3">
    <source>
        <dbReference type="EnsemblMetazoa" id="XP_022647061"/>
    </source>
</evidence>
<feature type="compositionally biased region" description="Basic and acidic residues" evidence="1">
    <location>
        <begin position="370"/>
        <end position="392"/>
    </location>
</feature>
<feature type="region of interest" description="Disordered" evidence="1">
    <location>
        <begin position="297"/>
        <end position="449"/>
    </location>
</feature>
<dbReference type="OrthoDB" id="2159131at2759"/>
<evidence type="ECO:0000313" key="4">
    <source>
        <dbReference type="Proteomes" id="UP000594260"/>
    </source>
</evidence>
<evidence type="ECO:0000256" key="1">
    <source>
        <dbReference type="SAM" id="MobiDB-lite"/>
    </source>
</evidence>